<dbReference type="EMBL" id="JARJLG010000167">
    <property type="protein sequence ID" value="KAJ7733550.1"/>
    <property type="molecule type" value="Genomic_DNA"/>
</dbReference>
<gene>
    <name evidence="7" type="ORF">DFH07DRAFT_133736</name>
</gene>
<dbReference type="GO" id="GO:0050660">
    <property type="term" value="F:flavin adenine dinucleotide binding"/>
    <property type="evidence" value="ECO:0007669"/>
    <property type="project" value="InterPro"/>
</dbReference>
<proteinExistence type="inferred from homology"/>
<keyword evidence="5" id="KW-0560">Oxidoreductase</keyword>
<dbReference type="Pfam" id="PF01266">
    <property type="entry name" value="DAO"/>
    <property type="match status" value="1"/>
</dbReference>
<comment type="similarity">
    <text evidence="2">Belongs to the MSOX/MTOX family.</text>
</comment>
<reference evidence="7" key="1">
    <citation type="submission" date="2023-03" db="EMBL/GenBank/DDBJ databases">
        <title>Massive genome expansion in bonnet fungi (Mycena s.s.) driven by repeated elements and novel gene families across ecological guilds.</title>
        <authorList>
            <consortium name="Lawrence Berkeley National Laboratory"/>
            <person name="Harder C.B."/>
            <person name="Miyauchi S."/>
            <person name="Viragh M."/>
            <person name="Kuo A."/>
            <person name="Thoen E."/>
            <person name="Andreopoulos B."/>
            <person name="Lu D."/>
            <person name="Skrede I."/>
            <person name="Drula E."/>
            <person name="Henrissat B."/>
            <person name="Morin E."/>
            <person name="Kohler A."/>
            <person name="Barry K."/>
            <person name="LaButti K."/>
            <person name="Morin E."/>
            <person name="Salamov A."/>
            <person name="Lipzen A."/>
            <person name="Mereny Z."/>
            <person name="Hegedus B."/>
            <person name="Baldrian P."/>
            <person name="Stursova M."/>
            <person name="Weitz H."/>
            <person name="Taylor A."/>
            <person name="Grigoriev I.V."/>
            <person name="Nagy L.G."/>
            <person name="Martin F."/>
            <person name="Kauserud H."/>
        </authorList>
    </citation>
    <scope>NUCLEOTIDE SEQUENCE</scope>
    <source>
        <strain evidence="7">CBHHK188m</strain>
    </source>
</reference>
<feature type="domain" description="FAD dependent oxidoreductase" evidence="6">
    <location>
        <begin position="8"/>
        <end position="396"/>
    </location>
</feature>
<dbReference type="AlphaFoldDB" id="A0AAD7I2G2"/>
<keyword evidence="4" id="KW-0274">FAD</keyword>
<name>A0AAD7I2G2_9AGAR</name>
<evidence type="ECO:0000256" key="1">
    <source>
        <dbReference type="ARBA" id="ARBA00001974"/>
    </source>
</evidence>
<dbReference type="SUPFAM" id="SSF51905">
    <property type="entry name" value="FAD/NAD(P)-binding domain"/>
    <property type="match status" value="1"/>
</dbReference>
<keyword evidence="3" id="KW-0285">Flavoprotein</keyword>
<evidence type="ECO:0000256" key="5">
    <source>
        <dbReference type="ARBA" id="ARBA00023002"/>
    </source>
</evidence>
<dbReference type="Gene3D" id="3.50.50.60">
    <property type="entry name" value="FAD/NAD(P)-binding domain"/>
    <property type="match status" value="2"/>
</dbReference>
<evidence type="ECO:0000256" key="2">
    <source>
        <dbReference type="ARBA" id="ARBA00010989"/>
    </source>
</evidence>
<dbReference type="GO" id="GO:0008115">
    <property type="term" value="F:sarcosine oxidase activity"/>
    <property type="evidence" value="ECO:0007669"/>
    <property type="project" value="TreeGrafter"/>
</dbReference>
<comment type="caution">
    <text evidence="7">The sequence shown here is derived from an EMBL/GenBank/DDBJ whole genome shotgun (WGS) entry which is preliminary data.</text>
</comment>
<dbReference type="GO" id="GO:0004657">
    <property type="term" value="F:proline dehydrogenase activity"/>
    <property type="evidence" value="ECO:0007669"/>
    <property type="project" value="TreeGrafter"/>
</dbReference>
<evidence type="ECO:0000259" key="6">
    <source>
        <dbReference type="Pfam" id="PF01266"/>
    </source>
</evidence>
<dbReference type="InterPro" id="IPR006076">
    <property type="entry name" value="FAD-dep_OxRdtase"/>
</dbReference>
<evidence type="ECO:0000256" key="4">
    <source>
        <dbReference type="ARBA" id="ARBA00022827"/>
    </source>
</evidence>
<keyword evidence="8" id="KW-1185">Reference proteome</keyword>
<accession>A0AAD7I2G2</accession>
<dbReference type="PANTHER" id="PTHR10961">
    <property type="entry name" value="PEROXISOMAL SARCOSINE OXIDASE"/>
    <property type="match status" value="1"/>
</dbReference>
<protein>
    <submittedName>
        <fullName evidence="7">FAD dependent oxidoreductase</fullName>
    </submittedName>
</protein>
<dbReference type="InterPro" id="IPR036188">
    <property type="entry name" value="FAD/NAD-bd_sf"/>
</dbReference>
<dbReference type="InterPro" id="IPR045170">
    <property type="entry name" value="MTOX"/>
</dbReference>
<dbReference type="GO" id="GO:0050031">
    <property type="term" value="F:L-pipecolate oxidase activity"/>
    <property type="evidence" value="ECO:0007669"/>
    <property type="project" value="TreeGrafter"/>
</dbReference>
<dbReference type="Gene3D" id="3.30.9.10">
    <property type="entry name" value="D-Amino Acid Oxidase, subunit A, domain 2"/>
    <property type="match status" value="1"/>
</dbReference>
<sequence>MAQEHRKTLIVGSGCFGLSTAFHLLKRGWTDVTVIDRAATLPALDGASNDFNRIVRTSYTDYFYAKLAHDAIESWRDRDEWNDAYHESGVFVLGSPDAVVDYAHKSYLNDLKMGLRVVSFHNQTALREVFPPGAQVGSFADRTGHLNRDGGWANAGQGVSILITKVKELGGKIISGKNVIELTKLGRKTTGVRCSDGTTFNASLVVLATGSWTGSAFPDLQMENIFRATGQCVAMVKLTPEEGDIYRNSPVVLDFSSGFYVFPPNEDNLVKMAVHAAGYTHSVGAKKISTPRTVTSDPETGLQIPRANVKELRDWLRMVYPALAEKPFVATRLCWYNDSVDGDWVIGYHPESEDSLMFATGGSGNSIRHHNLFVSDYGSLGHAYKFLPVIGRLVADAIEGKLSADLTAKFAVTRIPDKPDQSRRGQITQELDLSQLCIAQDLQ</sequence>
<dbReference type="PANTHER" id="PTHR10961:SF46">
    <property type="entry name" value="PEROXISOMAL SARCOSINE OXIDASE"/>
    <property type="match status" value="1"/>
</dbReference>
<dbReference type="Proteomes" id="UP001215280">
    <property type="component" value="Unassembled WGS sequence"/>
</dbReference>
<evidence type="ECO:0000313" key="7">
    <source>
        <dbReference type="EMBL" id="KAJ7733550.1"/>
    </source>
</evidence>
<evidence type="ECO:0000256" key="3">
    <source>
        <dbReference type="ARBA" id="ARBA00022630"/>
    </source>
</evidence>
<comment type="cofactor">
    <cofactor evidence="1">
        <name>FAD</name>
        <dbReference type="ChEBI" id="CHEBI:57692"/>
    </cofactor>
</comment>
<evidence type="ECO:0000313" key="8">
    <source>
        <dbReference type="Proteomes" id="UP001215280"/>
    </source>
</evidence>
<organism evidence="7 8">
    <name type="scientific">Mycena maculata</name>
    <dbReference type="NCBI Taxonomy" id="230809"/>
    <lineage>
        <taxon>Eukaryota</taxon>
        <taxon>Fungi</taxon>
        <taxon>Dikarya</taxon>
        <taxon>Basidiomycota</taxon>
        <taxon>Agaricomycotina</taxon>
        <taxon>Agaricomycetes</taxon>
        <taxon>Agaricomycetidae</taxon>
        <taxon>Agaricales</taxon>
        <taxon>Marasmiineae</taxon>
        <taxon>Mycenaceae</taxon>
        <taxon>Mycena</taxon>
    </lineage>
</organism>